<sequence>MDKTVFDSKVRALSRDDYYQSPDFQCAQTGGYPTMLCINWDEEKAWLKPNEFVDPCGADVAEYEKLCADFGIRLCSDIEDFNGLLKELGPDAVENATLYEDEDFDLS</sequence>
<dbReference type="AlphaFoldDB" id="R6UBN3"/>
<dbReference type="STRING" id="1263015.BN580_00455"/>
<name>R6UBN3_9BACT</name>
<protein>
    <submittedName>
        <fullName evidence="1">Uncharacterized protein</fullName>
    </submittedName>
</protein>
<dbReference type="Proteomes" id="UP000017938">
    <property type="component" value="Unassembled WGS sequence"/>
</dbReference>
<reference evidence="1" key="1">
    <citation type="submission" date="2012-11" db="EMBL/GenBank/DDBJ databases">
        <title>Dependencies among metagenomic species, viruses, plasmids and units of genetic variation.</title>
        <authorList>
            <person name="Nielsen H.B."/>
            <person name="Almeida M."/>
            <person name="Juncker A.S."/>
            <person name="Rasmussen S."/>
            <person name="Li J."/>
            <person name="Sunagawa S."/>
            <person name="Plichta D."/>
            <person name="Gautier L."/>
            <person name="Le Chatelier E."/>
            <person name="Peletier E."/>
            <person name="Bonde I."/>
            <person name="Nielsen T."/>
            <person name="Manichanh C."/>
            <person name="Arumugam M."/>
            <person name="Batto J."/>
            <person name="Santos M.B.Q.D."/>
            <person name="Blom N."/>
            <person name="Borruel N."/>
            <person name="Burgdorf K.S."/>
            <person name="Boumezbeur F."/>
            <person name="Casellas F."/>
            <person name="Dore J."/>
            <person name="Guarner F."/>
            <person name="Hansen T."/>
            <person name="Hildebrand F."/>
            <person name="Kaas R.S."/>
            <person name="Kennedy S."/>
            <person name="Kristiansen K."/>
            <person name="Kultima J.R."/>
            <person name="Leonard P."/>
            <person name="Levenez F."/>
            <person name="Lund O."/>
            <person name="Moumen B."/>
            <person name="Le Paslier D."/>
            <person name="Pons N."/>
            <person name="Pedersen O."/>
            <person name="Prifti E."/>
            <person name="Qin J."/>
            <person name="Raes J."/>
            <person name="Tap J."/>
            <person name="Tims S."/>
            <person name="Ussery D.W."/>
            <person name="Yamada T."/>
            <person name="MetaHit consortium"/>
            <person name="Renault P."/>
            <person name="Sicheritz-Ponten T."/>
            <person name="Bork P."/>
            <person name="Wang J."/>
            <person name="Brunak S."/>
            <person name="Ehrlich S.D."/>
        </authorList>
    </citation>
    <scope>NUCLEOTIDE SEQUENCE [LARGE SCALE GENOMIC DNA]</scope>
</reference>
<dbReference type="EMBL" id="CBFW010000438">
    <property type="protein sequence ID" value="CDC77496.1"/>
    <property type="molecule type" value="Genomic_DNA"/>
</dbReference>
<evidence type="ECO:0000313" key="2">
    <source>
        <dbReference type="Proteomes" id="UP000017938"/>
    </source>
</evidence>
<accession>R6UBN3</accession>
<comment type="caution">
    <text evidence="1">The sequence shown here is derived from an EMBL/GenBank/DDBJ whole genome shotgun (WGS) entry which is preliminary data.</text>
</comment>
<evidence type="ECO:0000313" key="1">
    <source>
        <dbReference type="EMBL" id="CDC77496.1"/>
    </source>
</evidence>
<organism evidence="1 2">
    <name type="scientific">Candidatus Colimorpha enterica</name>
    <dbReference type="NCBI Taxonomy" id="3083063"/>
    <lineage>
        <taxon>Bacteria</taxon>
        <taxon>Pseudomonadati</taxon>
        <taxon>Bacteroidota</taxon>
        <taxon>Bacteroidia</taxon>
        <taxon>Bacteroidales</taxon>
        <taxon>Candidatus Colimorpha</taxon>
    </lineage>
</organism>
<proteinExistence type="predicted"/>
<gene>
    <name evidence="1" type="ORF">BN580_00455</name>
</gene>